<dbReference type="Pfam" id="PF00583">
    <property type="entry name" value="Acetyltransf_1"/>
    <property type="match status" value="1"/>
</dbReference>
<dbReference type="AlphaFoldDB" id="A0A6I8Q0D9"/>
<dbReference type="InterPro" id="IPR016181">
    <property type="entry name" value="Acyl_CoA_acyltransferase"/>
</dbReference>
<sequence>MADVSIRKYRNSDYDVVHSMFVEGMMEHLPASYSYLLKLPQLHLTVSLLLLVIFLATGSYLLTLATLALLLAGGWYEMKFEFCQYVSQSQKGDLLDIQTTYMMRSNSCFWVAESEGKVVGMVAAQPSEESEDEMVLRRLSVGRNHRMKGIAKVLCVKVIDFAGQCGYKSVMLHTSMVQYAAHKLYQRLGFERTAVEIVPSLFGRFSKFSIFTYRYRIKS</sequence>
<evidence type="ECO:0000256" key="2">
    <source>
        <dbReference type="SAM" id="Phobius"/>
    </source>
</evidence>
<keyword evidence="1" id="KW-0808">Transferase</keyword>
<protein>
    <submittedName>
        <fullName evidence="4">N-acetyltransferase 8 gene 5</fullName>
    </submittedName>
    <submittedName>
        <fullName evidence="6">Probable N-acetyltransferase camello</fullName>
    </submittedName>
</protein>
<dbReference type="SUPFAM" id="SSF55729">
    <property type="entry name" value="Acyl-CoA N-acyltransferases (Nat)"/>
    <property type="match status" value="1"/>
</dbReference>
<dbReference type="OMA" id="HRMKGIA"/>
<dbReference type="KEGG" id="xtr:100489520"/>
<evidence type="ECO:0000256" key="1">
    <source>
        <dbReference type="ARBA" id="ARBA00022679"/>
    </source>
</evidence>
<dbReference type="GO" id="GO:0008080">
    <property type="term" value="F:N-acetyltransferase activity"/>
    <property type="evidence" value="ECO:0000318"/>
    <property type="project" value="GO_Central"/>
</dbReference>
<keyword evidence="2" id="KW-0812">Transmembrane</keyword>
<evidence type="ECO:0000259" key="3">
    <source>
        <dbReference type="PROSITE" id="PS51186"/>
    </source>
</evidence>
<dbReference type="Proteomes" id="UP000008143">
    <property type="component" value="Chromosome 1"/>
</dbReference>
<dbReference type="InterPro" id="IPR000182">
    <property type="entry name" value="GNAT_dom"/>
</dbReference>
<reference evidence="6" key="3">
    <citation type="submission" date="2025-04" db="UniProtKB">
        <authorList>
            <consortium name="RefSeq"/>
        </authorList>
    </citation>
    <scope>IDENTIFICATION</scope>
    <source>
        <strain evidence="6">Nigerian</strain>
        <tissue evidence="6">Liver and blood</tissue>
    </source>
</reference>
<accession>A0A6I8Q0D9</accession>
<dbReference type="Xenbase" id="XB-GENE-6464258">
    <property type="gene designation" value="nat8.5"/>
</dbReference>
<keyword evidence="2" id="KW-1133">Transmembrane helix</keyword>
<dbReference type="GeneTree" id="ENSGT00950000182932"/>
<evidence type="ECO:0000313" key="5">
    <source>
        <dbReference type="Proteomes" id="UP000008143"/>
    </source>
</evidence>
<keyword evidence="5" id="KW-1185">Reference proteome</keyword>
<feature type="domain" description="N-acetyltransferase" evidence="3">
    <location>
        <begin position="62"/>
        <end position="219"/>
    </location>
</feature>
<dbReference type="AGR" id="Xenbase:XB-GENE-6464258"/>
<evidence type="ECO:0000313" key="4">
    <source>
        <dbReference type="Ensembl" id="ENSXETP00000060639"/>
    </source>
</evidence>
<dbReference type="PROSITE" id="PS51186">
    <property type="entry name" value="GNAT"/>
    <property type="match status" value="1"/>
</dbReference>
<name>A0A6I8Q0D9_XENTR</name>
<dbReference type="PANTHER" id="PTHR13947">
    <property type="entry name" value="GNAT FAMILY N-ACETYLTRANSFERASE"/>
    <property type="match status" value="1"/>
</dbReference>
<dbReference type="InterPro" id="IPR050769">
    <property type="entry name" value="NAT_camello-type"/>
</dbReference>
<reference evidence="4" key="1">
    <citation type="journal article" date="2010" name="Science">
        <title>The genome of the Western clawed frog Xenopus tropicalis.</title>
        <authorList>
            <person name="Hellsten U."/>
            <person name="Harland R.M."/>
            <person name="Gilchrist M.J."/>
            <person name="Hendrix D."/>
            <person name="Jurka J."/>
            <person name="Kapitonov V."/>
            <person name="Ovcharenko I."/>
            <person name="Putnam N.H."/>
            <person name="Shu S."/>
            <person name="Taher L."/>
            <person name="Blitz I.L."/>
            <person name="Blumberg B."/>
            <person name="Dichmann D.S."/>
            <person name="Dubchak I."/>
            <person name="Amaya E."/>
            <person name="Detter J.C."/>
            <person name="Fletcher R."/>
            <person name="Gerhard D.S."/>
            <person name="Goodstein D."/>
            <person name="Graves T."/>
            <person name="Grigoriev I.V."/>
            <person name="Grimwood J."/>
            <person name="Kawashima T."/>
            <person name="Lindquist E."/>
            <person name="Lucas S.M."/>
            <person name="Mead P.E."/>
            <person name="Mitros T."/>
            <person name="Ogino H."/>
            <person name="Ohta Y."/>
            <person name="Poliakov A.V."/>
            <person name="Pollet N."/>
            <person name="Robert J."/>
            <person name="Salamov A."/>
            <person name="Sater A.K."/>
            <person name="Schmutz J."/>
            <person name="Terry A."/>
            <person name="Vize P.D."/>
            <person name="Warren W.C."/>
            <person name="Wells D."/>
            <person name="Wills A."/>
            <person name="Wilson R.K."/>
            <person name="Zimmerman L.B."/>
            <person name="Zorn A.M."/>
            <person name="Grainger R."/>
            <person name="Grammer T."/>
            <person name="Khokha M.K."/>
            <person name="Richardson P.M."/>
            <person name="Rokhsar D.S."/>
        </authorList>
    </citation>
    <scope>NUCLEOTIDE SEQUENCE [LARGE SCALE GENOMIC DNA]</scope>
    <source>
        <strain evidence="4">Nigerian</strain>
    </source>
</reference>
<keyword evidence="2" id="KW-0472">Membrane</keyword>
<reference evidence="4" key="2">
    <citation type="submission" date="2020-05" db="UniProtKB">
        <authorList>
            <consortium name="Ensembl"/>
        </authorList>
    </citation>
    <scope>IDENTIFICATION</scope>
</reference>
<dbReference type="Ensembl" id="ENSXETT00000065086">
    <property type="protein sequence ID" value="ENSXETP00000060639"/>
    <property type="gene ID" value="ENSXETG00000047719"/>
</dbReference>
<dbReference type="OrthoDB" id="41532at2759"/>
<dbReference type="RefSeq" id="XP_004911368.1">
    <property type="nucleotide sequence ID" value="XM_004911311.4"/>
</dbReference>
<proteinExistence type="predicted"/>
<dbReference type="GeneID" id="100489520"/>
<feature type="transmembrane region" description="Helical" evidence="2">
    <location>
        <begin position="46"/>
        <end position="72"/>
    </location>
</feature>
<evidence type="ECO:0000313" key="7">
    <source>
        <dbReference type="Xenbase" id="XB-GENE-6464258"/>
    </source>
</evidence>
<gene>
    <name evidence="4 6 7" type="primary">nat8.5</name>
</gene>
<evidence type="ECO:0000313" key="6">
    <source>
        <dbReference type="RefSeq" id="XP_004911368.1"/>
    </source>
</evidence>
<dbReference type="CTD" id="100489520"/>
<organism evidence="4">
    <name type="scientific">Xenopus tropicalis</name>
    <name type="common">Western clawed frog</name>
    <name type="synonym">Silurana tropicalis</name>
    <dbReference type="NCBI Taxonomy" id="8364"/>
    <lineage>
        <taxon>Eukaryota</taxon>
        <taxon>Metazoa</taxon>
        <taxon>Chordata</taxon>
        <taxon>Craniata</taxon>
        <taxon>Vertebrata</taxon>
        <taxon>Euteleostomi</taxon>
        <taxon>Amphibia</taxon>
        <taxon>Batrachia</taxon>
        <taxon>Anura</taxon>
        <taxon>Pipoidea</taxon>
        <taxon>Pipidae</taxon>
        <taxon>Xenopodinae</taxon>
        <taxon>Xenopus</taxon>
        <taxon>Silurana</taxon>
    </lineage>
</organism>
<dbReference type="Gene3D" id="3.40.630.30">
    <property type="match status" value="1"/>
</dbReference>
<dbReference type="CDD" id="cd04301">
    <property type="entry name" value="NAT_SF"/>
    <property type="match status" value="1"/>
</dbReference>
<dbReference type="PANTHER" id="PTHR13947:SF61">
    <property type="entry name" value="N-ACETYLTRANSFERASE CAMELLO-RELATED"/>
    <property type="match status" value="1"/>
</dbReference>